<dbReference type="AlphaFoldDB" id="Q5YVC4"/>
<name>Q5YVC4_NOCFA</name>
<dbReference type="Proteomes" id="UP000006820">
    <property type="component" value="Chromosome"/>
</dbReference>
<evidence type="ECO:0000313" key="1">
    <source>
        <dbReference type="EMBL" id="BAD57867.1"/>
    </source>
</evidence>
<dbReference type="OrthoDB" id="4566123at2"/>
<keyword evidence="2" id="KW-1185">Reference proteome</keyword>
<proteinExistence type="predicted"/>
<dbReference type="GeneID" id="61133737"/>
<dbReference type="EMBL" id="AP006618">
    <property type="protein sequence ID" value="BAD57867.1"/>
    <property type="molecule type" value="Genomic_DNA"/>
</dbReference>
<gene>
    <name evidence="1" type="ordered locus">NFA_30200</name>
</gene>
<protein>
    <submittedName>
        <fullName evidence="1">Uncharacterized protein</fullName>
    </submittedName>
</protein>
<dbReference type="Pfam" id="PF06475">
    <property type="entry name" value="Glycolipid_bind"/>
    <property type="match status" value="1"/>
</dbReference>
<dbReference type="RefSeq" id="WP_011209552.1">
    <property type="nucleotide sequence ID" value="NC_006361.1"/>
</dbReference>
<organism evidence="1 2">
    <name type="scientific">Nocardia farcinica (strain IFM 10152)</name>
    <dbReference type="NCBI Taxonomy" id="247156"/>
    <lineage>
        <taxon>Bacteria</taxon>
        <taxon>Bacillati</taxon>
        <taxon>Actinomycetota</taxon>
        <taxon>Actinomycetes</taxon>
        <taxon>Mycobacteriales</taxon>
        <taxon>Nocardiaceae</taxon>
        <taxon>Nocardia</taxon>
    </lineage>
</organism>
<dbReference type="SUPFAM" id="SSF159275">
    <property type="entry name" value="PA1994-like"/>
    <property type="match status" value="1"/>
</dbReference>
<accession>Q5YVC4</accession>
<reference evidence="1 2" key="1">
    <citation type="journal article" date="2004" name="Proc. Natl. Acad. Sci. U.S.A.">
        <title>The complete genomic sequence of Nocardia farcinica IFM 10152.</title>
        <authorList>
            <person name="Ishikawa J."/>
            <person name="Yamashita A."/>
            <person name="Mikami Y."/>
            <person name="Hoshino Y."/>
            <person name="Kurita H."/>
            <person name="Hotta K."/>
            <person name="Shiba T."/>
            <person name="Hattori M."/>
        </authorList>
    </citation>
    <scope>NUCLEOTIDE SEQUENCE [LARGE SCALE GENOMIC DNA]</scope>
    <source>
        <strain evidence="1 2">IFM 10152</strain>
    </source>
</reference>
<dbReference type="HOGENOM" id="CLU_1738611_0_0_11"/>
<sequence length="150" mass="16842">MRRFVWAGIDEPRMEIVEVTSLDRARGTQLGLVYELRWELDGPALTVDVGDGPITHLLDGADFFDLQHSAFFNTLPVVRDRLLAPAAQPRDYTMRFVAVPDLTAVLGPQRYAPGGGRTVHFVAGDFAADIDFDDDGFVVLYHDYIRRLHP</sequence>
<evidence type="ECO:0000313" key="2">
    <source>
        <dbReference type="Proteomes" id="UP000006820"/>
    </source>
</evidence>
<dbReference type="eggNOG" id="COG3554">
    <property type="taxonomic scope" value="Bacteria"/>
</dbReference>
<dbReference type="InterPro" id="IPR009467">
    <property type="entry name" value="Glycolipid-bd_prot_put"/>
</dbReference>
<dbReference type="KEGG" id="nfa:NFA_30200"/>